<dbReference type="AlphaFoldDB" id="A0A0M0JHB7"/>
<feature type="region of interest" description="Disordered" evidence="8">
    <location>
        <begin position="62"/>
        <end position="85"/>
    </location>
</feature>
<feature type="domain" description="EngA-type G" evidence="10">
    <location>
        <begin position="269"/>
        <end position="445"/>
    </location>
</feature>
<dbReference type="HAMAP" id="MF_00195">
    <property type="entry name" value="GTPase_Der"/>
    <property type="match status" value="1"/>
</dbReference>
<comment type="function">
    <text evidence="7">GTPase that plays an essential role in the late steps of ribosome biogenesis.</text>
</comment>
<reference evidence="12" key="1">
    <citation type="journal article" date="2015" name="PLoS Genet.">
        <title>Genome Sequence and Transcriptome Analyses of Chrysochromulina tobin: Metabolic Tools for Enhanced Algal Fitness in the Prominent Order Prymnesiales (Haptophyceae).</title>
        <authorList>
            <person name="Hovde B.T."/>
            <person name="Deodato C.R."/>
            <person name="Hunsperger H.M."/>
            <person name="Ryken S.A."/>
            <person name="Yost W."/>
            <person name="Jha R.K."/>
            <person name="Patterson J."/>
            <person name="Monnat R.J. Jr."/>
            <person name="Barlow S.B."/>
            <person name="Starkenburg S.R."/>
            <person name="Cattolico R.A."/>
        </authorList>
    </citation>
    <scope>NUCLEOTIDE SEQUENCE</scope>
    <source>
        <strain evidence="12">CCMP291</strain>
    </source>
</reference>
<dbReference type="FunFam" id="3.40.50.300:FF:000040">
    <property type="entry name" value="GTPase Der"/>
    <property type="match status" value="1"/>
</dbReference>
<evidence type="ECO:0000313" key="12">
    <source>
        <dbReference type="Proteomes" id="UP000037460"/>
    </source>
</evidence>
<gene>
    <name evidence="11" type="ORF">Ctob_012391</name>
</gene>
<dbReference type="InterPro" id="IPR015946">
    <property type="entry name" value="KH_dom-like_a/b"/>
</dbReference>
<comment type="similarity">
    <text evidence="1 7">Belongs to the TRAFAC class TrmE-Era-EngA-EngB-Septin-like GTPase superfamily. EngA (Der) GTPase family.</text>
</comment>
<feature type="signal peptide" evidence="9">
    <location>
        <begin position="1"/>
        <end position="21"/>
    </location>
</feature>
<evidence type="ECO:0000256" key="1">
    <source>
        <dbReference type="ARBA" id="ARBA00008279"/>
    </source>
</evidence>
<keyword evidence="5 7" id="KW-0547">Nucleotide-binding</keyword>
<evidence type="ECO:0000256" key="6">
    <source>
        <dbReference type="ARBA" id="ARBA00023134"/>
    </source>
</evidence>
<dbReference type="NCBIfam" id="TIGR00231">
    <property type="entry name" value="small_GTP"/>
    <property type="match status" value="2"/>
</dbReference>
<keyword evidence="9" id="KW-0732">Signal</keyword>
<comment type="caution">
    <text evidence="11">The sequence shown here is derived from an EMBL/GenBank/DDBJ whole genome shotgun (WGS) entry which is preliminary data.</text>
</comment>
<evidence type="ECO:0000313" key="11">
    <source>
        <dbReference type="EMBL" id="KOO25949.1"/>
    </source>
</evidence>
<dbReference type="Gene3D" id="3.30.300.20">
    <property type="match status" value="1"/>
</dbReference>
<dbReference type="CDD" id="cd01894">
    <property type="entry name" value="EngA1"/>
    <property type="match status" value="1"/>
</dbReference>
<dbReference type="Pfam" id="PF14714">
    <property type="entry name" value="KH_dom-like"/>
    <property type="match status" value="1"/>
</dbReference>
<protein>
    <recommendedName>
        <fullName evidence="2 7">GTPase Der</fullName>
    </recommendedName>
</protein>
<dbReference type="InterPro" id="IPR016484">
    <property type="entry name" value="GTPase_Der"/>
</dbReference>
<dbReference type="Proteomes" id="UP000037460">
    <property type="component" value="Unassembled WGS sequence"/>
</dbReference>
<dbReference type="EMBL" id="JWZX01002909">
    <property type="protein sequence ID" value="KOO25949.1"/>
    <property type="molecule type" value="Genomic_DNA"/>
</dbReference>
<dbReference type="CDD" id="cd01895">
    <property type="entry name" value="EngA2"/>
    <property type="match status" value="1"/>
</dbReference>
<dbReference type="SUPFAM" id="SSF52540">
    <property type="entry name" value="P-loop containing nucleoside triphosphate hydrolases"/>
    <property type="match status" value="2"/>
</dbReference>
<keyword evidence="6 7" id="KW-0342">GTP-binding</keyword>
<dbReference type="InterPro" id="IPR006073">
    <property type="entry name" value="GTP-bd"/>
</dbReference>
<dbReference type="NCBIfam" id="TIGR03594">
    <property type="entry name" value="GTPase_EngA"/>
    <property type="match status" value="1"/>
</dbReference>
<dbReference type="OrthoDB" id="8954335at2759"/>
<dbReference type="PROSITE" id="PS51712">
    <property type="entry name" value="G_ENGA"/>
    <property type="match status" value="1"/>
</dbReference>
<dbReference type="FunFam" id="3.30.300.20:FF:000004">
    <property type="entry name" value="GTPase Der"/>
    <property type="match status" value="1"/>
</dbReference>
<dbReference type="Gene3D" id="3.40.50.300">
    <property type="entry name" value="P-loop containing nucleotide triphosphate hydrolases"/>
    <property type="match status" value="2"/>
</dbReference>
<feature type="chain" id="PRO_5005601898" description="GTPase Der" evidence="9">
    <location>
        <begin position="22"/>
        <end position="545"/>
    </location>
</feature>
<dbReference type="PANTHER" id="PTHR43834:SF6">
    <property type="entry name" value="GTPASE DER"/>
    <property type="match status" value="1"/>
</dbReference>
<dbReference type="PIRSF" id="PIRSF006485">
    <property type="entry name" value="GTP-binding_EngA"/>
    <property type="match status" value="1"/>
</dbReference>
<evidence type="ECO:0000256" key="4">
    <source>
        <dbReference type="ARBA" id="ARBA00022737"/>
    </source>
</evidence>
<name>A0A0M0JHB7_9EUKA</name>
<dbReference type="GO" id="GO:0043022">
    <property type="term" value="F:ribosome binding"/>
    <property type="evidence" value="ECO:0007669"/>
    <property type="project" value="TreeGrafter"/>
</dbReference>
<sequence length="545" mass="59455">MAAFNLRGLLVLASCTSLTGLLPPKAPLVPRCSMPMALAPSPEPAEAFDELASLFEEPAAEADASAAHAEAAEEPASTRRKSRRKKAMIAVVGRPNVGKSTIANRLTQNFHEGGLVFNEAGVTRDRTYGEGFWGGHEFTVVDTGGIVFDDKEGEVFLPQIRQQAMLGIAEASSVLLVVDGQTGKTVLDEQISAFLRRQKVPVVLAVNKCESTVDGAMQAADFWSLGLGNPFPVSGLHGTGMGDVMDELIKPLPPPPEEGEGYDDATDELRVALLGRPNVGKSSLLNKLTGTERSIVSDEAGTTRDAIDQTVYNHGTKFTFVDTAGVRRAAKVRKGIEELMVRRSLKAGKRSDVCLLVIDATEGVSEQESRLARFIVESGRACVVLINKWDLVPNKDDALYRTSKKYLQKRLPQIAWAKSLYVSAKTGLRTSDVFDACREAAAQHRRRVSTAVMNEILEDGVRWQKPPATSTGRQGNIYYCAQVAKQPPTIAIFCNDPELFTGTYRRYLESHFRKALSFEGSPIRLLWRGRPRREVAPGAKSAKLD</sequence>
<accession>A0A0M0JHB7</accession>
<dbReference type="Pfam" id="PF01926">
    <property type="entry name" value="MMR_HSR1"/>
    <property type="match status" value="2"/>
</dbReference>
<evidence type="ECO:0000259" key="10">
    <source>
        <dbReference type="PROSITE" id="PS51712"/>
    </source>
</evidence>
<dbReference type="InterPro" id="IPR032859">
    <property type="entry name" value="KH_dom-like"/>
</dbReference>
<dbReference type="PRINTS" id="PR00326">
    <property type="entry name" value="GTP1OBG"/>
</dbReference>
<evidence type="ECO:0000256" key="5">
    <source>
        <dbReference type="ARBA" id="ARBA00022741"/>
    </source>
</evidence>
<evidence type="ECO:0000256" key="7">
    <source>
        <dbReference type="RuleBase" id="RU004481"/>
    </source>
</evidence>
<evidence type="ECO:0000256" key="8">
    <source>
        <dbReference type="SAM" id="MobiDB-lite"/>
    </source>
</evidence>
<dbReference type="GO" id="GO:0042254">
    <property type="term" value="P:ribosome biogenesis"/>
    <property type="evidence" value="ECO:0007669"/>
    <property type="project" value="UniProtKB-KW"/>
</dbReference>
<proteinExistence type="inferred from homology"/>
<evidence type="ECO:0000256" key="9">
    <source>
        <dbReference type="SAM" id="SignalP"/>
    </source>
</evidence>
<evidence type="ECO:0000256" key="2">
    <source>
        <dbReference type="ARBA" id="ARBA00020953"/>
    </source>
</evidence>
<keyword evidence="3" id="KW-0690">Ribosome biogenesis</keyword>
<dbReference type="GO" id="GO:0005525">
    <property type="term" value="F:GTP binding"/>
    <property type="evidence" value="ECO:0007669"/>
    <property type="project" value="UniProtKB-KW"/>
</dbReference>
<keyword evidence="12" id="KW-1185">Reference proteome</keyword>
<dbReference type="InterPro" id="IPR027417">
    <property type="entry name" value="P-loop_NTPase"/>
</dbReference>
<organism evidence="11 12">
    <name type="scientific">Chrysochromulina tobinii</name>
    <dbReference type="NCBI Taxonomy" id="1460289"/>
    <lineage>
        <taxon>Eukaryota</taxon>
        <taxon>Haptista</taxon>
        <taxon>Haptophyta</taxon>
        <taxon>Prymnesiophyceae</taxon>
        <taxon>Prymnesiales</taxon>
        <taxon>Chrysochromulinaceae</taxon>
        <taxon>Chrysochromulina</taxon>
    </lineage>
</organism>
<evidence type="ECO:0000256" key="3">
    <source>
        <dbReference type="ARBA" id="ARBA00022517"/>
    </source>
</evidence>
<dbReference type="InterPro" id="IPR031166">
    <property type="entry name" value="G_ENGA"/>
</dbReference>
<dbReference type="InterPro" id="IPR005225">
    <property type="entry name" value="Small_GTP-bd"/>
</dbReference>
<keyword evidence="4 7" id="KW-0677">Repeat</keyword>
<dbReference type="PANTHER" id="PTHR43834">
    <property type="entry name" value="GTPASE DER"/>
    <property type="match status" value="1"/>
</dbReference>